<proteinExistence type="predicted"/>
<dbReference type="RefSeq" id="WP_253447083.1">
    <property type="nucleotide sequence ID" value="NZ_JALJYF010000001.1"/>
</dbReference>
<accession>A0ABT1G7P9</accession>
<reference evidence="1 2" key="1">
    <citation type="submission" date="2022-03" db="EMBL/GenBank/DDBJ databases">
        <title>Genomic Encyclopedia of Type Strains, Phase III (KMG-III): the genomes of soil and plant-associated and newly described type strains.</title>
        <authorList>
            <person name="Whitman W."/>
        </authorList>
    </citation>
    <scope>NUCLEOTIDE SEQUENCE [LARGE SCALE GENOMIC DNA]</scope>
    <source>
        <strain evidence="1 2">BSker1</strain>
    </source>
</reference>
<sequence length="124" mass="12998">MAASVEPGPYSQACWQRFNEAGHAGPPPEGAAVGRARGRAGDSEVLIWLQASPRRGGFLAHAGPWGIAAADYAVERWCQGQVLPDAGELAKALAAPAEAMDDCLTVEDAARNAARNLESDSRNE</sequence>
<name>A0ABT1G7P9_9GAMM</name>
<keyword evidence="2" id="KW-1185">Reference proteome</keyword>
<evidence type="ECO:0000313" key="1">
    <source>
        <dbReference type="EMBL" id="MCP1727333.1"/>
    </source>
</evidence>
<organism evidence="1 2">
    <name type="scientific">Natronospira proteinivora</name>
    <dbReference type="NCBI Taxonomy" id="1807133"/>
    <lineage>
        <taxon>Bacteria</taxon>
        <taxon>Pseudomonadati</taxon>
        <taxon>Pseudomonadota</taxon>
        <taxon>Gammaproteobacteria</taxon>
        <taxon>Natronospirales</taxon>
        <taxon>Natronospiraceae</taxon>
        <taxon>Natronospira</taxon>
    </lineage>
</organism>
<evidence type="ECO:0000313" key="2">
    <source>
        <dbReference type="Proteomes" id="UP001523550"/>
    </source>
</evidence>
<protein>
    <submittedName>
        <fullName evidence="1">Uncharacterized protein</fullName>
    </submittedName>
</protein>
<dbReference type="EMBL" id="JALJYF010000001">
    <property type="protein sequence ID" value="MCP1727333.1"/>
    <property type="molecule type" value="Genomic_DNA"/>
</dbReference>
<dbReference type="Proteomes" id="UP001523550">
    <property type="component" value="Unassembled WGS sequence"/>
</dbReference>
<gene>
    <name evidence="1" type="ORF">J2T60_001298</name>
</gene>
<comment type="caution">
    <text evidence="1">The sequence shown here is derived from an EMBL/GenBank/DDBJ whole genome shotgun (WGS) entry which is preliminary data.</text>
</comment>